<evidence type="ECO:0000256" key="1">
    <source>
        <dbReference type="SAM" id="MobiDB-lite"/>
    </source>
</evidence>
<reference evidence="2 3" key="1">
    <citation type="submission" date="2019-03" db="EMBL/GenBank/DDBJ databases">
        <title>Biocontrol and xenobiotic degradation properties of endophytic Pseudomonas fluorescens strain BRZ63.</title>
        <authorList>
            <person name="Chlebek D.A."/>
            <person name="Pinski A."/>
            <person name="Zur J.P."/>
            <person name="Michalska J."/>
            <person name="Hupert-Kocurek K.T."/>
        </authorList>
    </citation>
    <scope>NUCLEOTIDE SEQUENCE [LARGE SCALE GENOMIC DNA]</scope>
    <source>
        <strain evidence="2 3">BRZ63</strain>
    </source>
</reference>
<feature type="region of interest" description="Disordered" evidence="1">
    <location>
        <begin position="28"/>
        <end position="51"/>
    </location>
</feature>
<evidence type="ECO:0000313" key="2">
    <source>
        <dbReference type="EMBL" id="TFW38953.1"/>
    </source>
</evidence>
<comment type="caution">
    <text evidence="2">The sequence shown here is derived from an EMBL/GenBank/DDBJ whole genome shotgun (WGS) entry which is preliminary data.</text>
</comment>
<organism evidence="2 3">
    <name type="scientific">Pseudomonas fluorescens</name>
    <dbReference type="NCBI Taxonomy" id="294"/>
    <lineage>
        <taxon>Bacteria</taxon>
        <taxon>Pseudomonadati</taxon>
        <taxon>Pseudomonadota</taxon>
        <taxon>Gammaproteobacteria</taxon>
        <taxon>Pseudomonadales</taxon>
        <taxon>Pseudomonadaceae</taxon>
        <taxon>Pseudomonas</taxon>
    </lineage>
</organism>
<sequence length="349" mass="38845">MAAYAIMRCKKLAKMGNVAASLKHAYRERETPNADASRTPENEHWAASSTDEAMGRLRELLPEKRRKDAVLAVEYVMTASPEWWKSASQEQQAAFFEKAHKWLADKYGADRIVTASIHRDETSPHMTAFVVPLTQDGRLSAKEFIGNKAQMTRDQTTFAAAVADLGLQRGIEGSKARHTRIQAFYEALERPPVGHVTISPQAVEPRAYAPQGLAEKLGISKRVETPEAVADRLTKAVRQGYEPALQAAAGAREMRKKADQAQETARDLRERLKPVLDALGPLNRDMQAKAAAIIKAVGEKLLTEQREVQRQKQAQRQQERGRAHFPEKCHLRRCDNLPNNSAAGKPISA</sequence>
<dbReference type="GO" id="GO:0006310">
    <property type="term" value="P:DNA recombination"/>
    <property type="evidence" value="ECO:0007669"/>
    <property type="project" value="InterPro"/>
</dbReference>
<dbReference type="GO" id="GO:0003677">
    <property type="term" value="F:DNA binding"/>
    <property type="evidence" value="ECO:0007669"/>
    <property type="project" value="InterPro"/>
</dbReference>
<dbReference type="Gene3D" id="3.30.930.30">
    <property type="match status" value="1"/>
</dbReference>
<gene>
    <name evidence="2" type="ORF">E4T65_28785</name>
</gene>
<dbReference type="InterPro" id="IPR001668">
    <property type="entry name" value="Mob_Pre"/>
</dbReference>
<protein>
    <submittedName>
        <fullName evidence="2">Plasmid recombination enzyme</fullName>
    </submittedName>
</protein>
<proteinExistence type="predicted"/>
<name>A0A4Y9TA78_PSEFL</name>
<dbReference type="Pfam" id="PF01076">
    <property type="entry name" value="Mob_Pre"/>
    <property type="match status" value="1"/>
</dbReference>
<dbReference type="CDD" id="cd17242">
    <property type="entry name" value="MobM_relaxase"/>
    <property type="match status" value="1"/>
</dbReference>
<dbReference type="RefSeq" id="WP_088294249.1">
    <property type="nucleotide sequence ID" value="NZ_SPVI01000036.1"/>
</dbReference>
<feature type="compositionally biased region" description="Basic and acidic residues" evidence="1">
    <location>
        <begin position="317"/>
        <end position="335"/>
    </location>
</feature>
<dbReference type="Proteomes" id="UP000297322">
    <property type="component" value="Unassembled WGS sequence"/>
</dbReference>
<dbReference type="NCBIfam" id="NF041497">
    <property type="entry name" value="MobV"/>
    <property type="match status" value="1"/>
</dbReference>
<accession>A0A4Y9TA78</accession>
<feature type="region of interest" description="Disordered" evidence="1">
    <location>
        <begin position="308"/>
        <end position="349"/>
    </location>
</feature>
<dbReference type="EMBL" id="SPVI01000036">
    <property type="protein sequence ID" value="TFW38953.1"/>
    <property type="molecule type" value="Genomic_DNA"/>
</dbReference>
<dbReference type="AlphaFoldDB" id="A0A4Y9TA78"/>
<feature type="compositionally biased region" description="Basic and acidic residues" evidence="1">
    <location>
        <begin position="28"/>
        <end position="44"/>
    </location>
</feature>
<evidence type="ECO:0000313" key="3">
    <source>
        <dbReference type="Proteomes" id="UP000297322"/>
    </source>
</evidence>